<comment type="caution">
    <text evidence="1">The sequence shown here is derived from an EMBL/GenBank/DDBJ whole genome shotgun (WGS) entry which is preliminary data.</text>
</comment>
<dbReference type="InterPro" id="IPR038277">
    <property type="entry name" value="UreF_sf"/>
</dbReference>
<evidence type="ECO:0000313" key="1">
    <source>
        <dbReference type="EMBL" id="MED5019262.1"/>
    </source>
</evidence>
<dbReference type="RefSeq" id="WP_328280125.1">
    <property type="nucleotide sequence ID" value="NZ_JARTLD010000047.1"/>
</dbReference>
<evidence type="ECO:0000313" key="2">
    <source>
        <dbReference type="Proteomes" id="UP001343257"/>
    </source>
</evidence>
<protein>
    <submittedName>
        <fullName evidence="1">Urease accessory UreF family protein</fullName>
    </submittedName>
</protein>
<dbReference type="Pfam" id="PF01730">
    <property type="entry name" value="UreF"/>
    <property type="match status" value="1"/>
</dbReference>
<dbReference type="Gene3D" id="1.10.4190.10">
    <property type="entry name" value="Urease accessory protein UreF"/>
    <property type="match status" value="1"/>
</dbReference>
<gene>
    <name evidence="1" type="ORF">P9847_18325</name>
</gene>
<organism evidence="1 2">
    <name type="scientific">Paenibacillus chibensis</name>
    <dbReference type="NCBI Taxonomy" id="59846"/>
    <lineage>
        <taxon>Bacteria</taxon>
        <taxon>Bacillati</taxon>
        <taxon>Bacillota</taxon>
        <taxon>Bacilli</taxon>
        <taxon>Bacillales</taxon>
        <taxon>Paenibacillaceae</taxon>
        <taxon>Paenibacillus</taxon>
    </lineage>
</organism>
<sequence length="218" mass="24603">MNDKSTKLLDYVQMLEHDLSVGGFNCLFDLRNRISDGRIQTQKELEGFFLHPMLNRIVRQDGTAIQAVYEAAEQSDISLIARIDNSLFGWNVSAREYDIAKKQGKRLVKLAQALYPWLNLAVLEEITLKNLSPASLATVHAYINYQLGINCDQAVYGYMQSAVCTCVYSTALSISIPRQDAKILASKWTAEMEKAWLLEKDILAKEHYESKATSPHIA</sequence>
<dbReference type="EMBL" id="JARTLD010000047">
    <property type="protein sequence ID" value="MED5019262.1"/>
    <property type="molecule type" value="Genomic_DNA"/>
</dbReference>
<reference evidence="1 2" key="1">
    <citation type="submission" date="2023-03" db="EMBL/GenBank/DDBJ databases">
        <title>Bacillus Genome Sequencing.</title>
        <authorList>
            <person name="Dunlap C."/>
        </authorList>
    </citation>
    <scope>NUCLEOTIDE SEQUENCE [LARGE SCALE GENOMIC DNA]</scope>
    <source>
        <strain evidence="1 2">NRS-52</strain>
    </source>
</reference>
<accession>A0ABU6PWI6</accession>
<proteinExistence type="predicted"/>
<dbReference type="Proteomes" id="UP001343257">
    <property type="component" value="Unassembled WGS sequence"/>
</dbReference>
<keyword evidence="2" id="KW-1185">Reference proteome</keyword>
<name>A0ABU6PWI6_9BACL</name>
<dbReference type="InterPro" id="IPR002639">
    <property type="entry name" value="UreF"/>
</dbReference>